<accession>A0AAN8IWX6</accession>
<keyword evidence="6 8" id="KW-0675">Receptor</keyword>
<dbReference type="SUPFAM" id="SSF81321">
    <property type="entry name" value="Family A G protein-coupled receptor-like"/>
    <property type="match status" value="1"/>
</dbReference>
<gene>
    <name evidence="12" type="ORF">SNE40_021642</name>
</gene>
<keyword evidence="2 8" id="KW-0812">Transmembrane</keyword>
<proteinExistence type="inferred from homology"/>
<dbReference type="AlphaFoldDB" id="A0AAN8IWX6"/>
<sequence length="292" mass="33634">MSRFTTYVLNNTTSLILVLIAIDRYIRICRPYTKPIPYTGAFIGSGIAVLVGISVSWPALILYGRREVVLPLPGRNVTGVMCLVKSDYVQTEYPFAFFIYLWIGVTITALVIVIMYFMIGKEVLRRKRERKAKMKLMNDTLKRFQMHRRSMTSNGRNRDREESMQICELSIVCTPKFKPGKSTLMLFAIAVVYLLSFVPFLIVITIRTICGEQFYDNLSKGEQVVVNIFIRSYLFNNCFNPVVYGLCNSKFRQEVRDIYLRLCKGQGQSQSQGLNDFRIPRSNSNNINRGFL</sequence>
<dbReference type="PROSITE" id="PS00237">
    <property type="entry name" value="G_PROTEIN_RECEP_F1_1"/>
    <property type="match status" value="1"/>
</dbReference>
<evidence type="ECO:0000256" key="4">
    <source>
        <dbReference type="ARBA" id="ARBA00023040"/>
    </source>
</evidence>
<reference evidence="12 13" key="1">
    <citation type="submission" date="2024-01" db="EMBL/GenBank/DDBJ databases">
        <title>The genome of the rayed Mediterranean limpet Patella caerulea (Linnaeus, 1758).</title>
        <authorList>
            <person name="Anh-Thu Weber A."/>
            <person name="Halstead-Nussloch G."/>
        </authorList>
    </citation>
    <scope>NUCLEOTIDE SEQUENCE [LARGE SCALE GENOMIC DNA]</scope>
    <source>
        <strain evidence="12">AATW-2023a</strain>
        <tissue evidence="12">Whole specimen</tissue>
    </source>
</reference>
<feature type="transmembrane region" description="Helical" evidence="10">
    <location>
        <begin position="6"/>
        <end position="26"/>
    </location>
</feature>
<evidence type="ECO:0000256" key="5">
    <source>
        <dbReference type="ARBA" id="ARBA00023136"/>
    </source>
</evidence>
<comment type="caution">
    <text evidence="12">The sequence shown here is derived from an EMBL/GenBank/DDBJ whole genome shotgun (WGS) entry which is preliminary data.</text>
</comment>
<feature type="region of interest" description="Disordered" evidence="9">
    <location>
        <begin position="268"/>
        <end position="292"/>
    </location>
</feature>
<feature type="transmembrane region" description="Helical" evidence="10">
    <location>
        <begin position="95"/>
        <end position="119"/>
    </location>
</feature>
<comment type="subcellular location">
    <subcellularLocation>
        <location evidence="1">Membrane</location>
        <topology evidence="1">Multi-pass membrane protein</topology>
    </subcellularLocation>
</comment>
<evidence type="ECO:0000256" key="1">
    <source>
        <dbReference type="ARBA" id="ARBA00004141"/>
    </source>
</evidence>
<evidence type="ECO:0000313" key="13">
    <source>
        <dbReference type="Proteomes" id="UP001347796"/>
    </source>
</evidence>
<dbReference type="CDD" id="cd00637">
    <property type="entry name" value="7tm_classA_rhodopsin-like"/>
    <property type="match status" value="1"/>
</dbReference>
<feature type="domain" description="G-protein coupled receptors family 1 profile" evidence="11">
    <location>
        <begin position="1"/>
        <end position="244"/>
    </location>
</feature>
<feature type="compositionally biased region" description="Low complexity" evidence="9">
    <location>
        <begin position="280"/>
        <end position="292"/>
    </location>
</feature>
<dbReference type="Proteomes" id="UP001347796">
    <property type="component" value="Unassembled WGS sequence"/>
</dbReference>
<dbReference type="GO" id="GO:0016020">
    <property type="term" value="C:membrane"/>
    <property type="evidence" value="ECO:0007669"/>
    <property type="project" value="UniProtKB-SubCell"/>
</dbReference>
<dbReference type="Gene3D" id="1.20.1070.10">
    <property type="entry name" value="Rhodopsin 7-helix transmembrane proteins"/>
    <property type="match status" value="1"/>
</dbReference>
<evidence type="ECO:0000256" key="3">
    <source>
        <dbReference type="ARBA" id="ARBA00022989"/>
    </source>
</evidence>
<evidence type="ECO:0000256" key="6">
    <source>
        <dbReference type="ARBA" id="ARBA00023170"/>
    </source>
</evidence>
<dbReference type="Pfam" id="PF00001">
    <property type="entry name" value="7tm_1"/>
    <property type="match status" value="1"/>
</dbReference>
<protein>
    <recommendedName>
        <fullName evidence="11">G-protein coupled receptors family 1 profile domain-containing protein</fullName>
    </recommendedName>
</protein>
<evidence type="ECO:0000256" key="7">
    <source>
        <dbReference type="ARBA" id="ARBA00023224"/>
    </source>
</evidence>
<dbReference type="GO" id="GO:0004930">
    <property type="term" value="F:G protein-coupled receptor activity"/>
    <property type="evidence" value="ECO:0007669"/>
    <property type="project" value="UniProtKB-KW"/>
</dbReference>
<dbReference type="PRINTS" id="PR00237">
    <property type="entry name" value="GPCRRHODOPSN"/>
</dbReference>
<dbReference type="InterPro" id="IPR000276">
    <property type="entry name" value="GPCR_Rhodpsn"/>
</dbReference>
<dbReference type="PROSITE" id="PS50262">
    <property type="entry name" value="G_PROTEIN_RECEP_F1_2"/>
    <property type="match status" value="1"/>
</dbReference>
<dbReference type="PANTHER" id="PTHR24238">
    <property type="entry name" value="G-PROTEIN COUPLED RECEPTOR"/>
    <property type="match status" value="1"/>
</dbReference>
<evidence type="ECO:0000259" key="11">
    <source>
        <dbReference type="PROSITE" id="PS50262"/>
    </source>
</evidence>
<keyword evidence="3 10" id="KW-1133">Transmembrane helix</keyword>
<keyword evidence="4 8" id="KW-0297">G-protein coupled receptor</keyword>
<comment type="similarity">
    <text evidence="8">Belongs to the G-protein coupled receptor 1 family.</text>
</comment>
<evidence type="ECO:0000313" key="12">
    <source>
        <dbReference type="EMBL" id="KAK6167670.1"/>
    </source>
</evidence>
<dbReference type="EMBL" id="JAZGQO010000018">
    <property type="protein sequence ID" value="KAK6167670.1"/>
    <property type="molecule type" value="Genomic_DNA"/>
</dbReference>
<keyword evidence="7 8" id="KW-0807">Transducer</keyword>
<keyword evidence="5 10" id="KW-0472">Membrane</keyword>
<feature type="transmembrane region" description="Helical" evidence="10">
    <location>
        <begin position="184"/>
        <end position="206"/>
    </location>
</feature>
<evidence type="ECO:0000256" key="9">
    <source>
        <dbReference type="SAM" id="MobiDB-lite"/>
    </source>
</evidence>
<dbReference type="InterPro" id="IPR017452">
    <property type="entry name" value="GPCR_Rhodpsn_7TM"/>
</dbReference>
<name>A0AAN8IWX6_PATCE</name>
<keyword evidence="13" id="KW-1185">Reference proteome</keyword>
<feature type="transmembrane region" description="Helical" evidence="10">
    <location>
        <begin position="38"/>
        <end position="63"/>
    </location>
</feature>
<organism evidence="12 13">
    <name type="scientific">Patella caerulea</name>
    <name type="common">Rayed Mediterranean limpet</name>
    <dbReference type="NCBI Taxonomy" id="87958"/>
    <lineage>
        <taxon>Eukaryota</taxon>
        <taxon>Metazoa</taxon>
        <taxon>Spiralia</taxon>
        <taxon>Lophotrochozoa</taxon>
        <taxon>Mollusca</taxon>
        <taxon>Gastropoda</taxon>
        <taxon>Patellogastropoda</taxon>
        <taxon>Patelloidea</taxon>
        <taxon>Patellidae</taxon>
        <taxon>Patella</taxon>
    </lineage>
</organism>
<evidence type="ECO:0000256" key="8">
    <source>
        <dbReference type="RuleBase" id="RU000688"/>
    </source>
</evidence>
<evidence type="ECO:0000256" key="10">
    <source>
        <dbReference type="SAM" id="Phobius"/>
    </source>
</evidence>
<evidence type="ECO:0000256" key="2">
    <source>
        <dbReference type="ARBA" id="ARBA00022692"/>
    </source>
</evidence>